<name>A0ABD3IGA0_9MARC</name>
<evidence type="ECO:0000313" key="1">
    <source>
        <dbReference type="EMBL" id="KAL3702331.1"/>
    </source>
</evidence>
<evidence type="ECO:0000313" key="2">
    <source>
        <dbReference type="Proteomes" id="UP001633002"/>
    </source>
</evidence>
<gene>
    <name evidence="1" type="ORF">R1sor_020353</name>
</gene>
<proteinExistence type="predicted"/>
<dbReference type="AlphaFoldDB" id="A0ABD3IGA0"/>
<sequence length="216" mass="24539">MEWGIYDIRPPNDLQDLYFSELVLFRSPSLCGRTFFTRSIPLSYTCLCSLVVHRTGLREETNANLLAAPGDIDIAVYFISVTDKSHSMEEPMSPHMKSYTEEILSILEEVGENLPVTPSTAPLDLESMTAEELIKELIDHADPEDMDQLRAERYATLVQRRMAMEWSSPLKCTLCLESDIVDNGTSLSHEFCPQCSAALQLWLKYSFNRSTIHPQL</sequence>
<accession>A0ABD3IGA0</accession>
<protein>
    <submittedName>
        <fullName evidence="1">Uncharacterized protein</fullName>
    </submittedName>
</protein>
<comment type="caution">
    <text evidence="1">The sequence shown here is derived from an EMBL/GenBank/DDBJ whole genome shotgun (WGS) entry which is preliminary data.</text>
</comment>
<dbReference type="Proteomes" id="UP001633002">
    <property type="component" value="Unassembled WGS sequence"/>
</dbReference>
<reference evidence="1 2" key="1">
    <citation type="submission" date="2024-09" db="EMBL/GenBank/DDBJ databases">
        <title>Chromosome-scale assembly of Riccia sorocarpa.</title>
        <authorList>
            <person name="Paukszto L."/>
        </authorList>
    </citation>
    <scope>NUCLEOTIDE SEQUENCE [LARGE SCALE GENOMIC DNA]</scope>
    <source>
        <strain evidence="1">LP-2024</strain>
        <tissue evidence="1">Aerial parts of the thallus</tissue>
    </source>
</reference>
<keyword evidence="2" id="KW-1185">Reference proteome</keyword>
<dbReference type="EMBL" id="JBJQOH010000001">
    <property type="protein sequence ID" value="KAL3702331.1"/>
    <property type="molecule type" value="Genomic_DNA"/>
</dbReference>
<organism evidence="1 2">
    <name type="scientific">Riccia sorocarpa</name>
    <dbReference type="NCBI Taxonomy" id="122646"/>
    <lineage>
        <taxon>Eukaryota</taxon>
        <taxon>Viridiplantae</taxon>
        <taxon>Streptophyta</taxon>
        <taxon>Embryophyta</taxon>
        <taxon>Marchantiophyta</taxon>
        <taxon>Marchantiopsida</taxon>
        <taxon>Marchantiidae</taxon>
        <taxon>Marchantiales</taxon>
        <taxon>Ricciaceae</taxon>
        <taxon>Riccia</taxon>
    </lineage>
</organism>